<evidence type="ECO:0000313" key="3">
    <source>
        <dbReference type="Proteomes" id="UP001595912"/>
    </source>
</evidence>
<feature type="signal peptide" evidence="1">
    <location>
        <begin position="1"/>
        <end position="25"/>
    </location>
</feature>
<sequence>MTRLGWAAALLGGLGPLLLAGPAAAHPTDEVIQQAYLTPATSGLTVELDLTPRR</sequence>
<dbReference type="RefSeq" id="WP_380117996.1">
    <property type="nucleotide sequence ID" value="NZ_JBHSIU010000030.1"/>
</dbReference>
<comment type="caution">
    <text evidence="2">The sequence shown here is derived from an EMBL/GenBank/DDBJ whole genome shotgun (WGS) entry which is preliminary data.</text>
</comment>
<proteinExistence type="predicted"/>
<keyword evidence="3" id="KW-1185">Reference proteome</keyword>
<protein>
    <submittedName>
        <fullName evidence="2">Uncharacterized protein</fullName>
    </submittedName>
</protein>
<name>A0ABV9VZE8_9ACTN</name>
<evidence type="ECO:0000256" key="1">
    <source>
        <dbReference type="SAM" id="SignalP"/>
    </source>
</evidence>
<organism evidence="2 3">
    <name type="scientific">Dactylosporangium cerinum</name>
    <dbReference type="NCBI Taxonomy" id="1434730"/>
    <lineage>
        <taxon>Bacteria</taxon>
        <taxon>Bacillati</taxon>
        <taxon>Actinomycetota</taxon>
        <taxon>Actinomycetes</taxon>
        <taxon>Micromonosporales</taxon>
        <taxon>Micromonosporaceae</taxon>
        <taxon>Dactylosporangium</taxon>
    </lineage>
</organism>
<keyword evidence="1" id="KW-0732">Signal</keyword>
<feature type="chain" id="PRO_5047107157" evidence="1">
    <location>
        <begin position="26"/>
        <end position="54"/>
    </location>
</feature>
<dbReference type="EMBL" id="JBHSIU010000030">
    <property type="protein sequence ID" value="MFC5001214.1"/>
    <property type="molecule type" value="Genomic_DNA"/>
</dbReference>
<dbReference type="Proteomes" id="UP001595912">
    <property type="component" value="Unassembled WGS sequence"/>
</dbReference>
<accession>A0ABV9VZE8</accession>
<evidence type="ECO:0000313" key="2">
    <source>
        <dbReference type="EMBL" id="MFC5001214.1"/>
    </source>
</evidence>
<reference evidence="3" key="1">
    <citation type="journal article" date="2019" name="Int. J. Syst. Evol. Microbiol.">
        <title>The Global Catalogue of Microorganisms (GCM) 10K type strain sequencing project: providing services to taxonomists for standard genome sequencing and annotation.</title>
        <authorList>
            <consortium name="The Broad Institute Genomics Platform"/>
            <consortium name="The Broad Institute Genome Sequencing Center for Infectious Disease"/>
            <person name="Wu L."/>
            <person name="Ma J."/>
        </authorList>
    </citation>
    <scope>NUCLEOTIDE SEQUENCE [LARGE SCALE GENOMIC DNA]</scope>
    <source>
        <strain evidence="3">CGMCC 4.7152</strain>
    </source>
</reference>
<gene>
    <name evidence="2" type="ORF">ACFPIJ_25670</name>
</gene>